<feature type="domain" description="Ketopantoate reductase C-terminal" evidence="7">
    <location>
        <begin position="414"/>
        <end position="584"/>
    </location>
</feature>
<protein>
    <submittedName>
        <fullName evidence="8">Related to 2-dehydropantoate 2-reductase</fullName>
    </submittedName>
</protein>
<dbReference type="InterPro" id="IPR008927">
    <property type="entry name" value="6-PGluconate_DH-like_C_sf"/>
</dbReference>
<dbReference type="SUPFAM" id="SSF48179">
    <property type="entry name" value="6-phosphogluconate dehydrogenase C-terminal domain-like"/>
    <property type="match status" value="1"/>
</dbReference>
<dbReference type="Pfam" id="PF08546">
    <property type="entry name" value="ApbA_C"/>
    <property type="match status" value="1"/>
</dbReference>
<dbReference type="InterPro" id="IPR050838">
    <property type="entry name" value="Ketopantoate_reductase"/>
</dbReference>
<dbReference type="GO" id="GO:0008677">
    <property type="term" value="F:2-dehydropantoate 2-reductase activity"/>
    <property type="evidence" value="ECO:0007669"/>
    <property type="project" value="TreeGrafter"/>
</dbReference>
<organism evidence="8 9">
    <name type="scientific">Claviceps purpurea (strain 20.1)</name>
    <name type="common">Ergot fungus</name>
    <name type="synonym">Sphacelia segetum</name>
    <dbReference type="NCBI Taxonomy" id="1111077"/>
    <lineage>
        <taxon>Eukaryota</taxon>
        <taxon>Fungi</taxon>
        <taxon>Dikarya</taxon>
        <taxon>Ascomycota</taxon>
        <taxon>Pezizomycotina</taxon>
        <taxon>Sordariomycetes</taxon>
        <taxon>Hypocreomycetidae</taxon>
        <taxon>Hypocreales</taxon>
        <taxon>Clavicipitaceae</taxon>
        <taxon>Claviceps</taxon>
    </lineage>
</organism>
<dbReference type="STRING" id="1111077.M1WE49"/>
<dbReference type="PANTHER" id="PTHR43765">
    <property type="entry name" value="2-DEHYDROPANTOATE 2-REDUCTASE-RELATED"/>
    <property type="match status" value="1"/>
</dbReference>
<dbReference type="GO" id="GO:0050661">
    <property type="term" value="F:NADP binding"/>
    <property type="evidence" value="ECO:0007669"/>
    <property type="project" value="TreeGrafter"/>
</dbReference>
<keyword evidence="3" id="KW-0560">Oxidoreductase</keyword>
<dbReference type="InterPro" id="IPR013328">
    <property type="entry name" value="6PGD_dom2"/>
</dbReference>
<keyword evidence="9" id="KW-1185">Reference proteome</keyword>
<keyword evidence="5" id="KW-0812">Transmembrane</keyword>
<dbReference type="EMBL" id="CAGA01000042">
    <property type="protein sequence ID" value="CCE32518.1"/>
    <property type="molecule type" value="Genomic_DNA"/>
</dbReference>
<evidence type="ECO:0000256" key="5">
    <source>
        <dbReference type="SAM" id="Phobius"/>
    </source>
</evidence>
<sequence>MFMRSHALASSNTSYPHSSNSVEEALTCLSPGSNVRLPDLKHEVGVADKDAWTLTPIETARLPCHSAATCLQPRKLIAAVTIIFITVFFIIIIRPTKRIALTRKAEKDESSMLSRQQPAWLNAILADTRPPPKLFAWTPANLSVHAAEQGRVGNGRSEKPADWNGKPNGTDPTLARRIFILGVGNIGRLYASHLARNPNPVPITLVVHRKELLSQWVASEGVWLSRHDSGTTIKNKDFNIEWWTETRPQYGTVREVANGGKLHNIFISTKSSDAIPEADRLRRYLDKSSSVVFAQNGMSNLWPPHGPLYATSRYEAGNTPTFSACVVNHGVLSTGPFQSVHTAPANAFIGPVLRRGRSLLHAQQEQQHAEQADQTEEVQEAPVTCHGEVDFFTKYITSTPLLDTKLVSSGELWLLQLEKLAMNSVINPLTALLRCRNGDLFTSHDPRDPLVHLLDRLLEETSAVIQALINHEVSTNMLTSYAQNCKQSPLKLDPDGHDYAREGTLPNATLRSQLLDRFSPPSLTSKLYALGHKVADNRSSMLQDVEAGKTTEIRDINGWIVDMAAFLDTSLDVTLHRNLIALVEKREFLNKRDLASKVGFKDQGFE</sequence>
<keyword evidence="5" id="KW-0472">Membrane</keyword>
<dbReference type="OrthoDB" id="73846at2759"/>
<name>M1WE49_CLAP2</name>
<dbReference type="AlphaFoldDB" id="M1WE49"/>
<keyword evidence="2" id="KW-0521">NADP</keyword>
<feature type="transmembrane region" description="Helical" evidence="5">
    <location>
        <begin position="76"/>
        <end position="93"/>
    </location>
</feature>
<dbReference type="PANTHER" id="PTHR43765:SF2">
    <property type="entry name" value="2-DEHYDROPANTOATE 2-REDUCTASE"/>
    <property type="match status" value="1"/>
</dbReference>
<evidence type="ECO:0000256" key="3">
    <source>
        <dbReference type="ARBA" id="ARBA00023002"/>
    </source>
</evidence>
<evidence type="ECO:0000313" key="9">
    <source>
        <dbReference type="Proteomes" id="UP000016801"/>
    </source>
</evidence>
<dbReference type="Gene3D" id="1.10.1040.10">
    <property type="entry name" value="N-(1-d-carboxylethyl)-l-norvaline Dehydrogenase, domain 2"/>
    <property type="match status" value="1"/>
</dbReference>
<gene>
    <name evidence="8" type="ORF">CPUR_06378</name>
</gene>
<evidence type="ECO:0000259" key="6">
    <source>
        <dbReference type="Pfam" id="PF02558"/>
    </source>
</evidence>
<evidence type="ECO:0000259" key="7">
    <source>
        <dbReference type="Pfam" id="PF08546"/>
    </source>
</evidence>
<dbReference type="VEuPathDB" id="FungiDB:CPUR_06378"/>
<dbReference type="InterPro" id="IPR013752">
    <property type="entry name" value="KPA_reductase"/>
</dbReference>
<evidence type="ECO:0000313" key="8">
    <source>
        <dbReference type="EMBL" id="CCE32518.1"/>
    </source>
</evidence>
<comment type="similarity">
    <text evidence="1">Belongs to the ketopantoate reductase family.</text>
</comment>
<feature type="domain" description="Ketopantoate reductase N-terminal" evidence="6">
    <location>
        <begin position="178"/>
        <end position="351"/>
    </location>
</feature>
<dbReference type="Pfam" id="PF02558">
    <property type="entry name" value="ApbA"/>
    <property type="match status" value="1"/>
</dbReference>
<comment type="caution">
    <text evidence="8">The sequence shown here is derived from an EMBL/GenBank/DDBJ whole genome shotgun (WGS) entry which is preliminary data.</text>
</comment>
<dbReference type="InterPro" id="IPR013332">
    <property type="entry name" value="KPR_N"/>
</dbReference>
<accession>M1WE49</accession>
<dbReference type="Proteomes" id="UP000016801">
    <property type="component" value="Unassembled WGS sequence"/>
</dbReference>
<evidence type="ECO:0000256" key="2">
    <source>
        <dbReference type="ARBA" id="ARBA00022857"/>
    </source>
</evidence>
<dbReference type="GO" id="GO:0005739">
    <property type="term" value="C:mitochondrion"/>
    <property type="evidence" value="ECO:0007669"/>
    <property type="project" value="TreeGrafter"/>
</dbReference>
<evidence type="ECO:0000256" key="4">
    <source>
        <dbReference type="SAM" id="MobiDB-lite"/>
    </source>
</evidence>
<keyword evidence="5" id="KW-1133">Transmembrane helix</keyword>
<reference evidence="8 9" key="1">
    <citation type="journal article" date="2013" name="PLoS Genet.">
        <title>Plant-symbiotic fungi as chemical engineers: Multi-genome analysis of the Clavicipitaceae reveals dynamics of alkaloid loci.</title>
        <authorList>
            <person name="Schardl C.L."/>
            <person name="Young C.A."/>
            <person name="Hesse U."/>
            <person name="Amyotte S.G."/>
            <person name="Andreeva K."/>
            <person name="Calie P.J."/>
            <person name="Fleetwood D.J."/>
            <person name="Haws D.C."/>
            <person name="Moore N."/>
            <person name="Oeser B."/>
            <person name="Panaccione D.G."/>
            <person name="Schweri K.K."/>
            <person name="Voisey C.R."/>
            <person name="Farman M.L."/>
            <person name="Jaromczyk J.W."/>
            <person name="Roe B.A."/>
            <person name="O'Sullivan D.M."/>
            <person name="Scott B."/>
            <person name="Tudzynski P."/>
            <person name="An Z."/>
            <person name="Arnaoudova E.G."/>
            <person name="Bullock C.T."/>
            <person name="Charlton N.D."/>
            <person name="Chen L."/>
            <person name="Cox M."/>
            <person name="Dinkins R.D."/>
            <person name="Florea S."/>
            <person name="Glenn A.E."/>
            <person name="Gordon A."/>
            <person name="Gueldener U."/>
            <person name="Harris D.R."/>
            <person name="Hollin W."/>
            <person name="Jaromczyk J."/>
            <person name="Johnson R.D."/>
            <person name="Khan A.K."/>
            <person name="Leistner E."/>
            <person name="Leuchtmann A."/>
            <person name="Li C."/>
            <person name="Liu J."/>
            <person name="Liu J."/>
            <person name="Liu M."/>
            <person name="Mace W."/>
            <person name="Machado C."/>
            <person name="Nagabhyru P."/>
            <person name="Pan J."/>
            <person name="Schmid J."/>
            <person name="Sugawara K."/>
            <person name="Steiner U."/>
            <person name="Takach J.E."/>
            <person name="Tanaka E."/>
            <person name="Webb J.S."/>
            <person name="Wilson E.V."/>
            <person name="Wiseman J.L."/>
            <person name="Yoshida R."/>
            <person name="Zeng Z."/>
        </authorList>
    </citation>
    <scope>NUCLEOTIDE SEQUENCE [LARGE SCALE GENOMIC DNA]</scope>
    <source>
        <strain evidence="8 9">20.1</strain>
    </source>
</reference>
<dbReference type="Gene3D" id="3.40.50.720">
    <property type="entry name" value="NAD(P)-binding Rossmann-like Domain"/>
    <property type="match status" value="1"/>
</dbReference>
<feature type="region of interest" description="Disordered" evidence="4">
    <location>
        <begin position="360"/>
        <end position="379"/>
    </location>
</feature>
<proteinExistence type="inferred from homology"/>
<evidence type="ECO:0000256" key="1">
    <source>
        <dbReference type="ARBA" id="ARBA00007870"/>
    </source>
</evidence>
<dbReference type="HOGENOM" id="CLU_031468_9_0_1"/>
<dbReference type="eggNOG" id="ENOG502QPT5">
    <property type="taxonomic scope" value="Eukaryota"/>
</dbReference>